<feature type="compositionally biased region" description="Polar residues" evidence="1">
    <location>
        <begin position="120"/>
        <end position="138"/>
    </location>
</feature>
<name>A0AAV7S010_PLEWA</name>
<keyword evidence="3" id="KW-1185">Reference proteome</keyword>
<organism evidence="2 3">
    <name type="scientific">Pleurodeles waltl</name>
    <name type="common">Iberian ribbed newt</name>
    <dbReference type="NCBI Taxonomy" id="8319"/>
    <lineage>
        <taxon>Eukaryota</taxon>
        <taxon>Metazoa</taxon>
        <taxon>Chordata</taxon>
        <taxon>Craniata</taxon>
        <taxon>Vertebrata</taxon>
        <taxon>Euteleostomi</taxon>
        <taxon>Amphibia</taxon>
        <taxon>Batrachia</taxon>
        <taxon>Caudata</taxon>
        <taxon>Salamandroidea</taxon>
        <taxon>Salamandridae</taxon>
        <taxon>Pleurodelinae</taxon>
        <taxon>Pleurodeles</taxon>
    </lineage>
</organism>
<reference evidence="2" key="1">
    <citation type="journal article" date="2022" name="bioRxiv">
        <title>Sequencing and chromosome-scale assembly of the giantPleurodeles waltlgenome.</title>
        <authorList>
            <person name="Brown T."/>
            <person name="Elewa A."/>
            <person name="Iarovenko S."/>
            <person name="Subramanian E."/>
            <person name="Araus A.J."/>
            <person name="Petzold A."/>
            <person name="Susuki M."/>
            <person name="Suzuki K.-i.T."/>
            <person name="Hayashi T."/>
            <person name="Toyoda A."/>
            <person name="Oliveira C."/>
            <person name="Osipova E."/>
            <person name="Leigh N.D."/>
            <person name="Simon A."/>
            <person name="Yun M.H."/>
        </authorList>
    </citation>
    <scope>NUCLEOTIDE SEQUENCE</scope>
    <source>
        <strain evidence="2">20211129_DDA</strain>
        <tissue evidence="2">Liver</tissue>
    </source>
</reference>
<dbReference type="EMBL" id="JANPWB010000009">
    <property type="protein sequence ID" value="KAJ1158101.1"/>
    <property type="molecule type" value="Genomic_DNA"/>
</dbReference>
<evidence type="ECO:0000313" key="2">
    <source>
        <dbReference type="EMBL" id="KAJ1158101.1"/>
    </source>
</evidence>
<comment type="caution">
    <text evidence="2">The sequence shown here is derived from an EMBL/GenBank/DDBJ whole genome shotgun (WGS) entry which is preliminary data.</text>
</comment>
<dbReference type="AlphaFoldDB" id="A0AAV7S010"/>
<feature type="region of interest" description="Disordered" evidence="1">
    <location>
        <begin position="118"/>
        <end position="148"/>
    </location>
</feature>
<dbReference type="Gene3D" id="3.30.70.1820">
    <property type="entry name" value="L1 transposable element, RRM domain"/>
    <property type="match status" value="1"/>
</dbReference>
<accession>A0AAV7S010</accession>
<dbReference type="Proteomes" id="UP001066276">
    <property type="component" value="Chromosome 5"/>
</dbReference>
<evidence type="ECO:0000256" key="1">
    <source>
        <dbReference type="SAM" id="MobiDB-lite"/>
    </source>
</evidence>
<proteinExistence type="predicted"/>
<evidence type="ECO:0000313" key="3">
    <source>
        <dbReference type="Proteomes" id="UP001066276"/>
    </source>
</evidence>
<protein>
    <submittedName>
        <fullName evidence="2">Uncharacterized protein</fullName>
    </submittedName>
</protein>
<sequence>MEAHMHAVQDRDQDLMYLCSKRTDLEDRSLRYNVSFLGFPEHAEGPDTQSFLRSVLPKLTDLTFDPPLEFQRVLRLGPRRQDGTSRPRPIIACLLRHGQARKLLSAAQVHGPFRAESKKSASWLTTQRKPMNAGNRSWLSDPECANWR</sequence>
<gene>
    <name evidence="2" type="ORF">NDU88_010795</name>
</gene>